<dbReference type="InterPro" id="IPR005302">
    <property type="entry name" value="MoCF_Sase_C"/>
</dbReference>
<dbReference type="RefSeq" id="WP_379846908.1">
    <property type="nucleotide sequence ID" value="NZ_JBHSMA010000004.1"/>
</dbReference>
<feature type="domain" description="MOSC" evidence="2">
    <location>
        <begin position="19"/>
        <end position="137"/>
    </location>
</feature>
<evidence type="ECO:0000313" key="4">
    <source>
        <dbReference type="Proteomes" id="UP001596106"/>
    </source>
</evidence>
<comment type="caution">
    <text evidence="3">The sequence shown here is derived from an EMBL/GenBank/DDBJ whole genome shotgun (WGS) entry which is preliminary data.</text>
</comment>
<dbReference type="InterPro" id="IPR036388">
    <property type="entry name" value="WH-like_DNA-bd_sf"/>
</dbReference>
<sequence>MEAQIKSLFLKEKHGQPMTKVGQMELIRGYGIQGDVNADNMSPRQILIVRNEDLEHFNIPLGGLRENIVIDNIDTSVFKPGSLLQIGRAKIRLTFNCEPCKRISQYVKPSEIMGKRGILGVVVEGGIIRDDMTVSIYPHVFYPLSDLPFDRFKHFVSQIPAGKVVTYKEITRGMGVAESYLRAIPNYITKAGFDLPVHRIVDSEGNLIHKYIPDQKNLLMDEKVMLKESISLFNESEWFVALEHHLWNDALFLN</sequence>
<evidence type="ECO:0000313" key="3">
    <source>
        <dbReference type="EMBL" id="MFC5410827.1"/>
    </source>
</evidence>
<dbReference type="InterPro" id="IPR052716">
    <property type="entry name" value="MOSC_domain"/>
</dbReference>
<dbReference type="SUPFAM" id="SSF46767">
    <property type="entry name" value="Methylated DNA-protein cysteine methyltransferase, C-terminal domain"/>
    <property type="match status" value="1"/>
</dbReference>
<evidence type="ECO:0000259" key="2">
    <source>
        <dbReference type="PROSITE" id="PS51340"/>
    </source>
</evidence>
<dbReference type="PANTHER" id="PTHR36930:SF1">
    <property type="entry name" value="MOSC DOMAIN-CONTAINING PROTEIN"/>
    <property type="match status" value="1"/>
</dbReference>
<keyword evidence="4" id="KW-1185">Reference proteome</keyword>
<gene>
    <name evidence="3" type="ORF">ACFPMF_16010</name>
</gene>
<evidence type="ECO:0000256" key="1">
    <source>
        <dbReference type="ARBA" id="ARBA00022763"/>
    </source>
</evidence>
<dbReference type="InterPro" id="IPR036217">
    <property type="entry name" value="MethylDNA_cys_MeTrfase_DNAb"/>
</dbReference>
<dbReference type="InterPro" id="IPR011037">
    <property type="entry name" value="Pyrv_Knase-like_insert_dom_sf"/>
</dbReference>
<dbReference type="Pfam" id="PF01035">
    <property type="entry name" value="DNA_binding_1"/>
    <property type="match status" value="1"/>
</dbReference>
<dbReference type="PANTHER" id="PTHR36930">
    <property type="entry name" value="METAL-SULFUR CLUSTER BIOSYNTHESIS PROTEINS YUAD-RELATED"/>
    <property type="match status" value="1"/>
</dbReference>
<organism evidence="3 4">
    <name type="scientific">Larkinella bovis</name>
    <dbReference type="NCBI Taxonomy" id="683041"/>
    <lineage>
        <taxon>Bacteria</taxon>
        <taxon>Pseudomonadati</taxon>
        <taxon>Bacteroidota</taxon>
        <taxon>Cytophagia</taxon>
        <taxon>Cytophagales</taxon>
        <taxon>Spirosomataceae</taxon>
        <taxon>Larkinella</taxon>
    </lineage>
</organism>
<protein>
    <submittedName>
        <fullName evidence="3">MGMT family protein</fullName>
    </submittedName>
</protein>
<dbReference type="Gene3D" id="1.10.10.10">
    <property type="entry name" value="Winged helix-like DNA-binding domain superfamily/Winged helix DNA-binding domain"/>
    <property type="match status" value="1"/>
</dbReference>
<accession>A0ABW0II84</accession>
<dbReference type="Pfam" id="PF03473">
    <property type="entry name" value="MOSC"/>
    <property type="match status" value="1"/>
</dbReference>
<dbReference type="Proteomes" id="UP001596106">
    <property type="component" value="Unassembled WGS sequence"/>
</dbReference>
<dbReference type="InterPro" id="IPR014048">
    <property type="entry name" value="MethylDNA_cys_MeTrfase_DNA-bd"/>
</dbReference>
<name>A0ABW0II84_9BACT</name>
<proteinExistence type="predicted"/>
<dbReference type="EMBL" id="JBHSMA010000004">
    <property type="protein sequence ID" value="MFC5410827.1"/>
    <property type="molecule type" value="Genomic_DNA"/>
</dbReference>
<dbReference type="SUPFAM" id="SSF50800">
    <property type="entry name" value="PK beta-barrel domain-like"/>
    <property type="match status" value="1"/>
</dbReference>
<reference evidence="4" key="1">
    <citation type="journal article" date="2019" name="Int. J. Syst. Evol. Microbiol.">
        <title>The Global Catalogue of Microorganisms (GCM) 10K type strain sequencing project: providing services to taxonomists for standard genome sequencing and annotation.</title>
        <authorList>
            <consortium name="The Broad Institute Genomics Platform"/>
            <consortium name="The Broad Institute Genome Sequencing Center for Infectious Disease"/>
            <person name="Wu L."/>
            <person name="Ma J."/>
        </authorList>
    </citation>
    <scope>NUCLEOTIDE SEQUENCE [LARGE SCALE GENOMIC DNA]</scope>
    <source>
        <strain evidence="4">CCUG 55250</strain>
    </source>
</reference>
<dbReference type="PROSITE" id="PS51340">
    <property type="entry name" value="MOSC"/>
    <property type="match status" value="1"/>
</dbReference>
<dbReference type="Gene3D" id="2.40.33.20">
    <property type="entry name" value="PK beta-barrel domain-like"/>
    <property type="match status" value="1"/>
</dbReference>
<keyword evidence="1" id="KW-0227">DNA damage</keyword>